<dbReference type="InterPro" id="IPR026444">
    <property type="entry name" value="Secre_tail"/>
</dbReference>
<evidence type="ECO:0000256" key="1">
    <source>
        <dbReference type="ARBA" id="ARBA00022729"/>
    </source>
</evidence>
<dbReference type="Proteomes" id="UP001176883">
    <property type="component" value="Unassembled WGS sequence"/>
</dbReference>
<dbReference type="RefSeq" id="WP_303279182.1">
    <property type="nucleotide sequence ID" value="NZ_JAUOEK010000155.1"/>
</dbReference>
<feature type="domain" description="Secretion system C-terminal sorting" evidence="2">
    <location>
        <begin position="60"/>
        <end position="119"/>
    </location>
</feature>
<dbReference type="Pfam" id="PF18962">
    <property type="entry name" value="Por_Secre_tail"/>
    <property type="match status" value="1"/>
</dbReference>
<comment type="caution">
    <text evidence="3">The sequence shown here is derived from an EMBL/GenBank/DDBJ whole genome shotgun (WGS) entry which is preliminary data.</text>
</comment>
<keyword evidence="4" id="KW-1185">Reference proteome</keyword>
<reference evidence="3" key="1">
    <citation type="submission" date="2023-07" db="EMBL/GenBank/DDBJ databases">
        <title>Two novel species in the genus Flavivirga.</title>
        <authorList>
            <person name="Kwon K."/>
        </authorList>
    </citation>
    <scope>NUCLEOTIDE SEQUENCE</scope>
    <source>
        <strain evidence="3">KCTC 52353</strain>
    </source>
</reference>
<protein>
    <submittedName>
        <fullName evidence="3">T9SS type A sorting domain-containing protein</fullName>
    </submittedName>
</protein>
<evidence type="ECO:0000313" key="3">
    <source>
        <dbReference type="EMBL" id="MDO5971467.1"/>
    </source>
</evidence>
<evidence type="ECO:0000313" key="4">
    <source>
        <dbReference type="Proteomes" id="UP001176883"/>
    </source>
</evidence>
<dbReference type="EMBL" id="JAUOEK010000155">
    <property type="protein sequence ID" value="MDO5971467.1"/>
    <property type="molecule type" value="Genomic_DNA"/>
</dbReference>
<keyword evidence="1" id="KW-0732">Signal</keyword>
<name>A0ABT8WEI5_9FLAO</name>
<dbReference type="NCBIfam" id="TIGR04183">
    <property type="entry name" value="Por_Secre_tail"/>
    <property type="match status" value="1"/>
</dbReference>
<evidence type="ECO:0000259" key="2">
    <source>
        <dbReference type="Pfam" id="PF18962"/>
    </source>
</evidence>
<gene>
    <name evidence="3" type="ORF">Q4Q35_16795</name>
</gene>
<proteinExistence type="predicted"/>
<accession>A0ABT8WEI5</accession>
<organism evidence="3 4">
    <name type="scientific">Flavivirga aquimarina</name>
    <dbReference type="NCBI Taxonomy" id="2027862"/>
    <lineage>
        <taxon>Bacteria</taxon>
        <taxon>Pseudomonadati</taxon>
        <taxon>Bacteroidota</taxon>
        <taxon>Flavobacteriia</taxon>
        <taxon>Flavobacteriales</taxon>
        <taxon>Flavobacteriaceae</taxon>
        <taxon>Flavivirga</taxon>
    </lineage>
</organism>
<sequence length="126" mass="13888">MLGSGEGVFSDALGSLSSNTIYYVRSYAINSSGISYGNVSTIDTSTLSDINIGLKAKIKVYPSPSTHYISISGLTETKNYKIYNVLGKEVSQGNVTNHDKIDINFLNKGWYFIKAENLEMVKFIKK</sequence>